<feature type="compositionally biased region" description="Polar residues" evidence="1">
    <location>
        <begin position="284"/>
        <end position="299"/>
    </location>
</feature>
<reference evidence="4 5" key="1">
    <citation type="journal article" date="2024" name="IMA Fungus">
        <title>Apiospora arundinis, a panoply of carbohydrate-active enzymes and secondary metabolites.</title>
        <authorList>
            <person name="Sorensen T."/>
            <person name="Petersen C."/>
            <person name="Muurmann A.T."/>
            <person name="Christiansen J.V."/>
            <person name="Brundto M.L."/>
            <person name="Overgaard C.K."/>
            <person name="Boysen A.T."/>
            <person name="Wollenberg R.D."/>
            <person name="Larsen T.O."/>
            <person name="Sorensen J.L."/>
            <person name="Nielsen K.L."/>
            <person name="Sondergaard T.E."/>
        </authorList>
    </citation>
    <scope>NUCLEOTIDE SEQUENCE [LARGE SCALE GENOMIC DNA]</scope>
    <source>
        <strain evidence="4 5">AAU 773</strain>
    </source>
</reference>
<feature type="region of interest" description="Disordered" evidence="1">
    <location>
        <begin position="326"/>
        <end position="356"/>
    </location>
</feature>
<evidence type="ECO:0000259" key="3">
    <source>
        <dbReference type="PROSITE" id="PS50006"/>
    </source>
</evidence>
<feature type="compositionally biased region" description="Basic and acidic residues" evidence="1">
    <location>
        <begin position="685"/>
        <end position="703"/>
    </location>
</feature>
<feature type="region of interest" description="Disordered" evidence="1">
    <location>
        <begin position="370"/>
        <end position="459"/>
    </location>
</feature>
<dbReference type="PANTHER" id="PTHR15715">
    <property type="entry name" value="CENTROSOMAL PROTEIN OF 170 KDA"/>
    <property type="match status" value="1"/>
</dbReference>
<feature type="compositionally biased region" description="Acidic residues" evidence="1">
    <location>
        <begin position="339"/>
        <end position="349"/>
    </location>
</feature>
<feature type="region of interest" description="Disordered" evidence="1">
    <location>
        <begin position="275"/>
        <end position="307"/>
    </location>
</feature>
<evidence type="ECO:0000256" key="2">
    <source>
        <dbReference type="SAM" id="Phobius"/>
    </source>
</evidence>
<keyword evidence="2" id="KW-0812">Transmembrane</keyword>
<dbReference type="PROSITE" id="PS50006">
    <property type="entry name" value="FHA_DOMAIN"/>
    <property type="match status" value="1"/>
</dbReference>
<gene>
    <name evidence="4" type="ORF">PGQ11_001918</name>
</gene>
<keyword evidence="5" id="KW-1185">Reference proteome</keyword>
<accession>A0ABR2JGK2</accession>
<comment type="caution">
    <text evidence="4">The sequence shown here is derived from an EMBL/GenBank/DDBJ whole genome shotgun (WGS) entry which is preliminary data.</text>
</comment>
<dbReference type="Proteomes" id="UP001390339">
    <property type="component" value="Unassembled WGS sequence"/>
</dbReference>
<dbReference type="InterPro" id="IPR051176">
    <property type="entry name" value="Cent_Immune-Sig_Mod"/>
</dbReference>
<sequence length="907" mass="97749">MASDSDSPSVTDDAKVVITLASSNSGPHSVIPTRRITLRNNIPERVGRASKVATKGFLATPDNAWFDSPVMSRTHAELVANMDKKTVSIKDIGSLHGTFIVKKDIPNSETRVAGDTPTELISGDNIRFGVEILRGRDRFPPCEVDFTVDWPNVDTSLPDRSASTNRFTVPDAEDEDEDMISDGESVMNTEDLTLPATLQDDQPVIDLTQEANVSHDSGNNRRKTKFVNGILLTTDYSSDVIDLTSEIDEDDQPPVCGYFGHESDMAKWYNKTVEDDDQNKSDAGPTQDSNVSGTASLNQDSKESGDSIELRHAPEVISDLVAQQSGNLDNFGSVPNYLDSEDDYDDDDSIMSCERLPTDEDLRRDIICCDDDTSESESGSEEEDDSESILSSDDDDVLLEEFANSDDSDGEGTSDVDEPSYGPCFDADMVSSSDSESDDVENSIFDKTSTSTRSPKSSPVAIISKPALKLEPVYPASLPSANTIFGANSESESLQTTLPPNVVNSLSAIARQPSPSDAAMVKTSVPGPVLDGLSTAQVLGKKTGKYEYFAARDQNKETVQTAPAPPAAPSKYPTDQAWDSCHQKGNTLPSPFKVNHGAPNTVLPTPPSFPPQANNTPDMCHPEFNAASKAPWRTPSLESHTREPPVSGSPPPDCRTVQKSQSCLRQDADSDYAPPMWASSSFLDSSRDHVSPDPQKRTRFDSPEHDMTSAFTFERSKLAAIKSGEIKVLRNSRHMTIPALLSEDLQNTSSPAAPLFSPPSPSAADSLLKPTTIVAPRSNRCTKRNFDDFLEDDDLDSEYSEDDIDESSSMVSESSEIELGPAVNTPSPVRHCSPKDRVTTVSTLKPSITRHEAVAVQGQPSTRASAPAPPAKRRRLADFAACALGGAIGGAAVLVGLITSAPSISQM</sequence>
<feature type="compositionally biased region" description="Acidic residues" evidence="1">
    <location>
        <begin position="370"/>
        <end position="418"/>
    </location>
</feature>
<dbReference type="InterPro" id="IPR008984">
    <property type="entry name" value="SMAD_FHA_dom_sf"/>
</dbReference>
<dbReference type="Gene3D" id="2.60.200.20">
    <property type="match status" value="1"/>
</dbReference>
<proteinExistence type="predicted"/>
<feature type="compositionally biased region" description="Acidic residues" evidence="1">
    <location>
        <begin position="793"/>
        <end position="806"/>
    </location>
</feature>
<evidence type="ECO:0000313" key="5">
    <source>
        <dbReference type="Proteomes" id="UP001390339"/>
    </source>
</evidence>
<keyword evidence="2" id="KW-1133">Transmembrane helix</keyword>
<feature type="domain" description="FHA" evidence="3">
    <location>
        <begin position="44"/>
        <end position="105"/>
    </location>
</feature>
<evidence type="ECO:0000313" key="4">
    <source>
        <dbReference type="EMBL" id="KAK8876972.1"/>
    </source>
</evidence>
<dbReference type="Pfam" id="PF00498">
    <property type="entry name" value="FHA"/>
    <property type="match status" value="1"/>
</dbReference>
<protein>
    <recommendedName>
        <fullName evidence="3">FHA domain-containing protein</fullName>
    </recommendedName>
</protein>
<keyword evidence="2" id="KW-0472">Membrane</keyword>
<feature type="transmembrane region" description="Helical" evidence="2">
    <location>
        <begin position="876"/>
        <end position="898"/>
    </location>
</feature>
<feature type="region of interest" description="Disordered" evidence="1">
    <location>
        <begin position="556"/>
        <end position="703"/>
    </location>
</feature>
<feature type="compositionally biased region" description="Low complexity" evidence="1">
    <location>
        <begin position="807"/>
        <end position="818"/>
    </location>
</feature>
<feature type="region of interest" description="Disordered" evidence="1">
    <location>
        <begin position="793"/>
        <end position="834"/>
    </location>
</feature>
<evidence type="ECO:0000256" key="1">
    <source>
        <dbReference type="SAM" id="MobiDB-lite"/>
    </source>
</evidence>
<dbReference type="EMBL" id="JAPCWZ010000002">
    <property type="protein sequence ID" value="KAK8876972.1"/>
    <property type="molecule type" value="Genomic_DNA"/>
</dbReference>
<name>A0ABR2JGK2_9PEZI</name>
<dbReference type="SUPFAM" id="SSF49879">
    <property type="entry name" value="SMAD/FHA domain"/>
    <property type="match status" value="1"/>
</dbReference>
<organism evidence="4 5">
    <name type="scientific">Apiospora arundinis</name>
    <dbReference type="NCBI Taxonomy" id="335852"/>
    <lineage>
        <taxon>Eukaryota</taxon>
        <taxon>Fungi</taxon>
        <taxon>Dikarya</taxon>
        <taxon>Ascomycota</taxon>
        <taxon>Pezizomycotina</taxon>
        <taxon>Sordariomycetes</taxon>
        <taxon>Xylariomycetidae</taxon>
        <taxon>Amphisphaeriales</taxon>
        <taxon>Apiosporaceae</taxon>
        <taxon>Apiospora</taxon>
    </lineage>
</organism>
<dbReference type="PANTHER" id="PTHR15715:SF48">
    <property type="entry name" value="FHA DOMAIN-CONTAINING PROTEIN"/>
    <property type="match status" value="1"/>
</dbReference>
<dbReference type="InterPro" id="IPR000253">
    <property type="entry name" value="FHA_dom"/>
</dbReference>
<feature type="compositionally biased region" description="Low complexity" evidence="1">
    <location>
        <begin position="447"/>
        <end position="459"/>
    </location>
</feature>